<feature type="domain" description="K Homology" evidence="3">
    <location>
        <begin position="112"/>
        <end position="179"/>
    </location>
</feature>
<evidence type="ECO:0000313" key="5">
    <source>
        <dbReference type="Proteomes" id="UP001501599"/>
    </source>
</evidence>
<dbReference type="SMART" id="SM00322">
    <property type="entry name" value="KH"/>
    <property type="match status" value="1"/>
</dbReference>
<evidence type="ECO:0000256" key="1">
    <source>
        <dbReference type="PROSITE-ProRule" id="PRU00117"/>
    </source>
</evidence>
<dbReference type="SUPFAM" id="SSF54791">
    <property type="entry name" value="Eukaryotic type KH-domain (KH-domain type I)"/>
    <property type="match status" value="1"/>
</dbReference>
<accession>A0ABN3AUL4</accession>
<keyword evidence="5" id="KW-1185">Reference proteome</keyword>
<feature type="transmembrane region" description="Helical" evidence="2">
    <location>
        <begin position="6"/>
        <end position="28"/>
    </location>
</feature>
<reference evidence="4 5" key="1">
    <citation type="journal article" date="2019" name="Int. J. Syst. Evol. Microbiol.">
        <title>The Global Catalogue of Microorganisms (GCM) 10K type strain sequencing project: providing services to taxonomists for standard genome sequencing and annotation.</title>
        <authorList>
            <consortium name="The Broad Institute Genomics Platform"/>
            <consortium name="The Broad Institute Genome Sequencing Center for Infectious Disease"/>
            <person name="Wu L."/>
            <person name="Ma J."/>
        </authorList>
    </citation>
    <scope>NUCLEOTIDE SEQUENCE [LARGE SCALE GENOMIC DNA]</scope>
    <source>
        <strain evidence="4 5">JCM 16026</strain>
    </source>
</reference>
<organism evidence="4 5">
    <name type="scientific">Agrococcus versicolor</name>
    <dbReference type="NCBI Taxonomy" id="501482"/>
    <lineage>
        <taxon>Bacteria</taxon>
        <taxon>Bacillati</taxon>
        <taxon>Actinomycetota</taxon>
        <taxon>Actinomycetes</taxon>
        <taxon>Micrococcales</taxon>
        <taxon>Microbacteriaceae</taxon>
        <taxon>Agrococcus</taxon>
    </lineage>
</organism>
<keyword evidence="2" id="KW-0472">Membrane</keyword>
<evidence type="ECO:0000259" key="3">
    <source>
        <dbReference type="SMART" id="SM00322"/>
    </source>
</evidence>
<dbReference type="InterPro" id="IPR004087">
    <property type="entry name" value="KH_dom"/>
</dbReference>
<dbReference type="RefSeq" id="WP_344343808.1">
    <property type="nucleotide sequence ID" value="NZ_BAAAQT010000006.1"/>
</dbReference>
<keyword evidence="2" id="KW-1133">Transmembrane helix</keyword>
<dbReference type="PROSITE" id="PS50084">
    <property type="entry name" value="KH_TYPE_1"/>
    <property type="match status" value="1"/>
</dbReference>
<evidence type="ECO:0000256" key="2">
    <source>
        <dbReference type="SAM" id="Phobius"/>
    </source>
</evidence>
<keyword evidence="1" id="KW-0694">RNA-binding</keyword>
<dbReference type="EMBL" id="BAAAQT010000006">
    <property type="protein sequence ID" value="GAA2175063.1"/>
    <property type="molecule type" value="Genomic_DNA"/>
</dbReference>
<dbReference type="InterPro" id="IPR004088">
    <property type="entry name" value="KH_dom_type_1"/>
</dbReference>
<dbReference type="Pfam" id="PF00013">
    <property type="entry name" value="KH_1"/>
    <property type="match status" value="1"/>
</dbReference>
<gene>
    <name evidence="4" type="ORF">GCM10009846_23430</name>
</gene>
<protein>
    <recommendedName>
        <fullName evidence="3">K Homology domain-containing protein</fullName>
    </recommendedName>
</protein>
<sequence length="181" mass="19724">MVDLDVPVVGVALVAVLLAAIALVALGGRRRRPRRPPRTAEVRLTTHARERMGQRDVDLADLERVVREPHRVVDDVEEGSVRLERDVGDDVLKVWVVAPWPPRQEVVVKSTAWQRVVHGRIPRAAVGAVVGHRGATVQALERRTGARVSIDRASGAVRVAAPTRAAAQAALREVEALARRA</sequence>
<keyword evidence="2" id="KW-0812">Transmembrane</keyword>
<name>A0ABN3AUL4_9MICO</name>
<dbReference type="InterPro" id="IPR036612">
    <property type="entry name" value="KH_dom_type_1_sf"/>
</dbReference>
<evidence type="ECO:0000313" key="4">
    <source>
        <dbReference type="EMBL" id="GAA2175063.1"/>
    </source>
</evidence>
<proteinExistence type="predicted"/>
<dbReference type="Proteomes" id="UP001501599">
    <property type="component" value="Unassembled WGS sequence"/>
</dbReference>
<comment type="caution">
    <text evidence="4">The sequence shown here is derived from an EMBL/GenBank/DDBJ whole genome shotgun (WGS) entry which is preliminary data.</text>
</comment>
<dbReference type="Gene3D" id="3.30.1370.10">
    <property type="entry name" value="K Homology domain, type 1"/>
    <property type="match status" value="1"/>
</dbReference>